<dbReference type="AlphaFoldDB" id="A0A937X7I0"/>
<evidence type="ECO:0000256" key="1">
    <source>
        <dbReference type="ARBA" id="ARBA00022603"/>
    </source>
</evidence>
<dbReference type="Gene3D" id="3.30.2130.30">
    <property type="match status" value="1"/>
</dbReference>
<organism evidence="4 5">
    <name type="scientific">Candidatus Tanganyikabacteria bacterium</name>
    <dbReference type="NCBI Taxonomy" id="2961651"/>
    <lineage>
        <taxon>Bacteria</taxon>
        <taxon>Bacillati</taxon>
        <taxon>Candidatus Sericytochromatia</taxon>
        <taxon>Candidatus Tanganyikabacteria</taxon>
    </lineage>
</organism>
<dbReference type="PROSITE" id="PS51165">
    <property type="entry name" value="THUMP"/>
    <property type="match status" value="1"/>
</dbReference>
<dbReference type="InterPro" id="IPR054170">
    <property type="entry name" value="RlmL_1st"/>
</dbReference>
<evidence type="ECO:0000313" key="5">
    <source>
        <dbReference type="Proteomes" id="UP000703893"/>
    </source>
</evidence>
<evidence type="ECO:0000256" key="2">
    <source>
        <dbReference type="PROSITE-ProRule" id="PRU00529"/>
    </source>
</evidence>
<proteinExistence type="predicted"/>
<dbReference type="InterPro" id="IPR004114">
    <property type="entry name" value="THUMP_dom"/>
</dbReference>
<name>A0A937X7I0_9BACT</name>
<accession>A0A937X7I0</accession>
<feature type="non-terminal residue" evidence="4">
    <location>
        <position position="128"/>
    </location>
</feature>
<dbReference type="Pfam" id="PF22020">
    <property type="entry name" value="RlmL_1st"/>
    <property type="match status" value="1"/>
</dbReference>
<keyword evidence="2" id="KW-0694">RNA-binding</keyword>
<dbReference type="GO" id="GO:0008990">
    <property type="term" value="F:rRNA (guanine-N2-)-methyltransferase activity"/>
    <property type="evidence" value="ECO:0007669"/>
    <property type="project" value="TreeGrafter"/>
</dbReference>
<dbReference type="GO" id="GO:0070043">
    <property type="term" value="F:rRNA (guanine-N7-)-methyltransferase activity"/>
    <property type="evidence" value="ECO:0007669"/>
    <property type="project" value="TreeGrafter"/>
</dbReference>
<keyword evidence="1 4" id="KW-0489">Methyltransferase</keyword>
<dbReference type="Proteomes" id="UP000703893">
    <property type="component" value="Unassembled WGS sequence"/>
</dbReference>
<dbReference type="Pfam" id="PF02926">
    <property type="entry name" value="THUMP"/>
    <property type="match status" value="1"/>
</dbReference>
<dbReference type="PANTHER" id="PTHR47313">
    <property type="entry name" value="RIBOSOMAL RNA LARGE SUBUNIT METHYLTRANSFERASE K/L"/>
    <property type="match status" value="1"/>
</dbReference>
<protein>
    <submittedName>
        <fullName evidence="4">Class I SAM-dependent RNA methyltransferase</fullName>
    </submittedName>
</protein>
<evidence type="ECO:0000259" key="3">
    <source>
        <dbReference type="PROSITE" id="PS51165"/>
    </source>
</evidence>
<keyword evidence="1 4" id="KW-0808">Transferase</keyword>
<dbReference type="GO" id="GO:0003723">
    <property type="term" value="F:RNA binding"/>
    <property type="evidence" value="ECO:0007669"/>
    <property type="project" value="UniProtKB-UniRule"/>
</dbReference>
<reference evidence="4 5" key="1">
    <citation type="submission" date="2019-03" db="EMBL/GenBank/DDBJ databases">
        <title>Lake Tanganyika Metagenome-Assembled Genomes (MAGs).</title>
        <authorList>
            <person name="Tran P."/>
        </authorList>
    </citation>
    <scope>NUCLEOTIDE SEQUENCE [LARGE SCALE GENOMIC DNA]</scope>
    <source>
        <strain evidence="4">K_DeepCast_65m_m2_236</strain>
    </source>
</reference>
<gene>
    <name evidence="4" type="ORF">FJZ00_13545</name>
</gene>
<feature type="domain" description="THUMP" evidence="3">
    <location>
        <begin position="45"/>
        <end position="128"/>
    </location>
</feature>
<sequence>MAELDLLVPTAFGLEALAAREVADLGFAGAKVSNGQVAFSAGWDGVAKANTCLRTGERVLIKVGEFEARTFDELFDRTTALPWAELLPEDALFPVEGKSHESVLSSVPACQSIAKKAVVEALRRKYKR</sequence>
<dbReference type="CDD" id="cd11715">
    <property type="entry name" value="THUMP_AdoMetMT"/>
    <property type="match status" value="1"/>
</dbReference>
<dbReference type="PANTHER" id="PTHR47313:SF1">
    <property type="entry name" value="RIBOSOMAL RNA LARGE SUBUNIT METHYLTRANSFERASE K_L"/>
    <property type="match status" value="1"/>
</dbReference>
<evidence type="ECO:0000313" key="4">
    <source>
        <dbReference type="EMBL" id="MBM3276172.1"/>
    </source>
</evidence>
<comment type="caution">
    <text evidence="4">The sequence shown here is derived from an EMBL/GenBank/DDBJ whole genome shotgun (WGS) entry which is preliminary data.</text>
</comment>
<dbReference type="EMBL" id="VGJX01000893">
    <property type="protein sequence ID" value="MBM3276172.1"/>
    <property type="molecule type" value="Genomic_DNA"/>
</dbReference>